<dbReference type="Proteomes" id="UP000027583">
    <property type="component" value="Unassembled WGS sequence"/>
</dbReference>
<keyword evidence="1" id="KW-1133">Transmembrane helix</keyword>
<sequence>MTGHQPKTRKSREDRTPMTIRERLAAGFGLTLALLSAGVDGYLTADQMRPVWQWLCHHFPHGFHTGWLAGLAAHWPASRLAWPDWQWIGAGLVLALVGKGALLPIQYRAARLGRRAVLGLNLFIVTASLFGGLIVFQR</sequence>
<organism evidence="2 3">
    <name type="scientific">Asaia bogorensis</name>
    <dbReference type="NCBI Taxonomy" id="91915"/>
    <lineage>
        <taxon>Bacteria</taxon>
        <taxon>Pseudomonadati</taxon>
        <taxon>Pseudomonadota</taxon>
        <taxon>Alphaproteobacteria</taxon>
        <taxon>Acetobacterales</taxon>
        <taxon>Acetobacteraceae</taxon>
        <taxon>Asaia</taxon>
    </lineage>
</organism>
<reference evidence="2 3" key="2">
    <citation type="journal article" date="2014" name="PLoS ONE">
        <title>Evolution of mitochondria reconstructed from the energy metabolism of living bacteria.</title>
        <authorList>
            <person name="Degli Esposti M."/>
            <person name="Chouaia B."/>
            <person name="Comandatore F."/>
            <person name="Crotti E."/>
            <person name="Sassera D."/>
            <person name="Lievens P.M."/>
            <person name="Daffonchio D."/>
            <person name="Bandi C."/>
        </authorList>
    </citation>
    <scope>NUCLEOTIDE SEQUENCE [LARGE SCALE GENOMIC DNA]</scope>
    <source>
        <strain evidence="2 3">SF2.1</strain>
    </source>
</reference>
<feature type="transmembrane region" description="Helical" evidence="1">
    <location>
        <begin position="85"/>
        <end position="105"/>
    </location>
</feature>
<name>A0A060QDE0_9PROT</name>
<gene>
    <name evidence="2" type="ORF">ASAP_0910</name>
</gene>
<dbReference type="RefSeq" id="WP_155996810.1">
    <property type="nucleotide sequence ID" value="NZ_CBLX010000006.1"/>
</dbReference>
<proteinExistence type="predicted"/>
<accession>A0A060QDE0</accession>
<keyword evidence="1" id="KW-0472">Membrane</keyword>
<feature type="transmembrane region" description="Helical" evidence="1">
    <location>
        <begin position="117"/>
        <end position="136"/>
    </location>
</feature>
<keyword evidence="1" id="KW-0812">Transmembrane</keyword>
<reference evidence="2 3" key="1">
    <citation type="journal article" date="2014" name="Genome Biol. Evol.">
        <title>Acetic acid bacteria genomes reveal functional traits for adaptation to life in insect guts.</title>
        <authorList>
            <person name="Chouaia B."/>
            <person name="Gaiarsa S."/>
            <person name="Crotti E."/>
            <person name="Comandatore F."/>
            <person name="Degli Esposti M."/>
            <person name="Ricci I."/>
            <person name="Alma A."/>
            <person name="Favia G."/>
            <person name="Bandi C."/>
            <person name="Daffonchio D."/>
        </authorList>
    </citation>
    <scope>NUCLEOTIDE SEQUENCE [LARGE SCALE GENOMIC DNA]</scope>
    <source>
        <strain evidence="2 3">SF2.1</strain>
    </source>
</reference>
<dbReference type="AlphaFoldDB" id="A0A060QDE0"/>
<evidence type="ECO:0000313" key="2">
    <source>
        <dbReference type="EMBL" id="CDG38955.1"/>
    </source>
</evidence>
<comment type="caution">
    <text evidence="2">The sequence shown here is derived from an EMBL/GenBank/DDBJ whole genome shotgun (WGS) entry which is preliminary data.</text>
</comment>
<evidence type="ECO:0000256" key="1">
    <source>
        <dbReference type="SAM" id="Phobius"/>
    </source>
</evidence>
<dbReference type="EMBL" id="CBLX010000006">
    <property type="protein sequence ID" value="CDG38955.1"/>
    <property type="molecule type" value="Genomic_DNA"/>
</dbReference>
<protein>
    <submittedName>
        <fullName evidence="2">Uncharacterized protein</fullName>
    </submittedName>
</protein>
<evidence type="ECO:0000313" key="3">
    <source>
        <dbReference type="Proteomes" id="UP000027583"/>
    </source>
</evidence>